<sequence length="124" mass="13131">MIVLGPATTTTAGELDSTVPWRPLNSTAPYPKATPIQSHDLWSHLGARPKISASSTPSQAVPWSVVSGGKHSDPTFSTFRSWFSSQVFSTIHSPSLRAVKRYPAPSPVLPAAHGPSLRAASLTS</sequence>
<organism evidence="2 3">
    <name type="scientific">Synaphobranchus kaupii</name>
    <name type="common">Kaup's arrowtooth eel</name>
    <dbReference type="NCBI Taxonomy" id="118154"/>
    <lineage>
        <taxon>Eukaryota</taxon>
        <taxon>Metazoa</taxon>
        <taxon>Chordata</taxon>
        <taxon>Craniata</taxon>
        <taxon>Vertebrata</taxon>
        <taxon>Euteleostomi</taxon>
        <taxon>Actinopterygii</taxon>
        <taxon>Neopterygii</taxon>
        <taxon>Teleostei</taxon>
        <taxon>Anguilliformes</taxon>
        <taxon>Synaphobranchidae</taxon>
        <taxon>Synaphobranchus</taxon>
    </lineage>
</organism>
<dbReference type="AlphaFoldDB" id="A0A9Q1IBW7"/>
<feature type="region of interest" description="Disordered" evidence="1">
    <location>
        <begin position="1"/>
        <end position="20"/>
    </location>
</feature>
<gene>
    <name evidence="2" type="ORF">SKAU_G00412500</name>
</gene>
<feature type="region of interest" description="Disordered" evidence="1">
    <location>
        <begin position="104"/>
        <end position="124"/>
    </location>
</feature>
<evidence type="ECO:0000313" key="2">
    <source>
        <dbReference type="EMBL" id="KAJ8333931.1"/>
    </source>
</evidence>
<keyword evidence="3" id="KW-1185">Reference proteome</keyword>
<name>A0A9Q1IBW7_SYNKA</name>
<evidence type="ECO:0000313" key="3">
    <source>
        <dbReference type="Proteomes" id="UP001152622"/>
    </source>
</evidence>
<reference evidence="2" key="1">
    <citation type="journal article" date="2023" name="Science">
        <title>Genome structures resolve the early diversification of teleost fishes.</title>
        <authorList>
            <person name="Parey E."/>
            <person name="Louis A."/>
            <person name="Montfort J."/>
            <person name="Bouchez O."/>
            <person name="Roques C."/>
            <person name="Iampietro C."/>
            <person name="Lluch J."/>
            <person name="Castinel A."/>
            <person name="Donnadieu C."/>
            <person name="Desvignes T."/>
            <person name="Floi Bucao C."/>
            <person name="Jouanno E."/>
            <person name="Wen M."/>
            <person name="Mejri S."/>
            <person name="Dirks R."/>
            <person name="Jansen H."/>
            <person name="Henkel C."/>
            <person name="Chen W.J."/>
            <person name="Zahm M."/>
            <person name="Cabau C."/>
            <person name="Klopp C."/>
            <person name="Thompson A.W."/>
            <person name="Robinson-Rechavi M."/>
            <person name="Braasch I."/>
            <person name="Lecointre G."/>
            <person name="Bobe J."/>
            <person name="Postlethwait J.H."/>
            <person name="Berthelot C."/>
            <person name="Roest Crollius H."/>
            <person name="Guiguen Y."/>
        </authorList>
    </citation>
    <scope>NUCLEOTIDE SEQUENCE</scope>
    <source>
        <strain evidence="2">WJC10195</strain>
    </source>
</reference>
<comment type="caution">
    <text evidence="2">The sequence shown here is derived from an EMBL/GenBank/DDBJ whole genome shotgun (WGS) entry which is preliminary data.</text>
</comment>
<protein>
    <submittedName>
        <fullName evidence="2">Uncharacterized protein</fullName>
    </submittedName>
</protein>
<dbReference type="Proteomes" id="UP001152622">
    <property type="component" value="Chromosome 22"/>
</dbReference>
<dbReference type="EMBL" id="JAINUF010000022">
    <property type="protein sequence ID" value="KAJ8333931.1"/>
    <property type="molecule type" value="Genomic_DNA"/>
</dbReference>
<proteinExistence type="predicted"/>
<accession>A0A9Q1IBW7</accession>
<evidence type="ECO:0000256" key="1">
    <source>
        <dbReference type="SAM" id="MobiDB-lite"/>
    </source>
</evidence>